<dbReference type="Proteomes" id="UP000190435">
    <property type="component" value="Unassembled WGS sequence"/>
</dbReference>
<dbReference type="AlphaFoldDB" id="A0A1S9ZUZ5"/>
<evidence type="ECO:0008006" key="5">
    <source>
        <dbReference type="Google" id="ProtNLM"/>
    </source>
</evidence>
<dbReference type="Proteomes" id="UP000255279">
    <property type="component" value="Unassembled WGS sequence"/>
</dbReference>
<reference evidence="2 4" key="2">
    <citation type="submission" date="2018-06" db="EMBL/GenBank/DDBJ databases">
        <authorList>
            <consortium name="Pathogen Informatics"/>
            <person name="Doyle S."/>
        </authorList>
    </citation>
    <scope>NUCLEOTIDE SEQUENCE [LARGE SCALE GENOMIC DNA]</scope>
    <source>
        <strain evidence="2 4">NCTC10293</strain>
    </source>
</reference>
<keyword evidence="3" id="KW-1185">Reference proteome</keyword>
<reference evidence="1 3" key="1">
    <citation type="submission" date="2017-02" db="EMBL/GenBank/DDBJ databases">
        <title>Draft genome sequence of Moraxella caviae CCUG 355 type strain.</title>
        <authorList>
            <person name="Engstrom-Jakobsson H."/>
            <person name="Salva-Serra F."/>
            <person name="Thorell K."/>
            <person name="Gonzales-Siles L."/>
            <person name="Karlsson R."/>
            <person name="Boulund F."/>
            <person name="Engstrand L."/>
            <person name="Moore E."/>
        </authorList>
    </citation>
    <scope>NUCLEOTIDE SEQUENCE [LARGE SCALE GENOMIC DNA]</scope>
    <source>
        <strain evidence="1 3">CCUG 355</strain>
    </source>
</reference>
<organism evidence="1 3">
    <name type="scientific">Moraxella caviae</name>
    <dbReference type="NCBI Taxonomy" id="34060"/>
    <lineage>
        <taxon>Bacteria</taxon>
        <taxon>Pseudomonadati</taxon>
        <taxon>Pseudomonadota</taxon>
        <taxon>Gammaproteobacteria</taxon>
        <taxon>Moraxellales</taxon>
        <taxon>Moraxellaceae</taxon>
        <taxon>Moraxella</taxon>
    </lineage>
</organism>
<accession>A0A1S9ZUZ5</accession>
<proteinExistence type="predicted"/>
<gene>
    <name evidence="1" type="ORF">B0181_10540</name>
    <name evidence="2" type="ORF">NCTC10293_01644</name>
</gene>
<name>A0A1S9ZUZ5_9GAMM</name>
<evidence type="ECO:0000313" key="3">
    <source>
        <dbReference type="Proteomes" id="UP000190435"/>
    </source>
</evidence>
<dbReference type="OrthoDB" id="6650393at2"/>
<evidence type="ECO:0000313" key="1">
    <source>
        <dbReference type="EMBL" id="OOR87279.1"/>
    </source>
</evidence>
<dbReference type="RefSeq" id="WP_078277448.1">
    <property type="nucleotide sequence ID" value="NZ_MUXU01000078.1"/>
</dbReference>
<dbReference type="EMBL" id="UGQE01000004">
    <property type="protein sequence ID" value="STZ14055.1"/>
    <property type="molecule type" value="Genomic_DNA"/>
</dbReference>
<evidence type="ECO:0000313" key="2">
    <source>
        <dbReference type="EMBL" id="STZ14055.1"/>
    </source>
</evidence>
<sequence>MAFILKKQTAELNTDNVGEFTHALGFKITFRSLFNPKFMRASAMLDAKHILEREKLEQRKYDDAFFDDIDDEQNNPNTMALQAIGRFLFVDFDVSDEDGNKVEPTPDNFLLLSKQVGDPFAFVEWCIECATKVAQDSAAELENIKKKPSTATTGKKNTKT</sequence>
<dbReference type="STRING" id="34060.B0181_10540"/>
<protein>
    <recommendedName>
        <fullName evidence="5">Tail assembly chaperone</fullName>
    </recommendedName>
</protein>
<evidence type="ECO:0000313" key="4">
    <source>
        <dbReference type="Proteomes" id="UP000255279"/>
    </source>
</evidence>
<dbReference type="EMBL" id="MUXU01000078">
    <property type="protein sequence ID" value="OOR87279.1"/>
    <property type="molecule type" value="Genomic_DNA"/>
</dbReference>